<evidence type="ECO:0000313" key="1">
    <source>
        <dbReference type="EMBL" id="KAF9482947.1"/>
    </source>
</evidence>
<dbReference type="AlphaFoldDB" id="A0A9P6CXH1"/>
<dbReference type="InterPro" id="IPR019410">
    <property type="entry name" value="Methyltransf_16"/>
</dbReference>
<proteinExistence type="predicted"/>
<protein>
    <submittedName>
        <fullName evidence="1">Uncharacterized protein</fullName>
    </submittedName>
</protein>
<reference evidence="1" key="1">
    <citation type="submission" date="2020-11" db="EMBL/GenBank/DDBJ databases">
        <authorList>
            <consortium name="DOE Joint Genome Institute"/>
            <person name="Ahrendt S."/>
            <person name="Riley R."/>
            <person name="Andreopoulos W."/>
            <person name="Labutti K."/>
            <person name="Pangilinan J."/>
            <person name="Ruiz-Duenas F.J."/>
            <person name="Barrasa J.M."/>
            <person name="Sanchez-Garcia M."/>
            <person name="Camarero S."/>
            <person name="Miyauchi S."/>
            <person name="Serrano A."/>
            <person name="Linde D."/>
            <person name="Babiker R."/>
            <person name="Drula E."/>
            <person name="Ayuso-Fernandez I."/>
            <person name="Pacheco R."/>
            <person name="Padilla G."/>
            <person name="Ferreira P."/>
            <person name="Barriuso J."/>
            <person name="Kellner H."/>
            <person name="Castanera R."/>
            <person name="Alfaro M."/>
            <person name="Ramirez L."/>
            <person name="Pisabarro A.G."/>
            <person name="Kuo A."/>
            <person name="Tritt A."/>
            <person name="Lipzen A."/>
            <person name="He G."/>
            <person name="Yan M."/>
            <person name="Ng V."/>
            <person name="Cullen D."/>
            <person name="Martin F."/>
            <person name="Rosso M.-N."/>
            <person name="Henrissat B."/>
            <person name="Hibbett D."/>
            <person name="Martinez A.T."/>
            <person name="Grigoriev I.V."/>
        </authorList>
    </citation>
    <scope>NUCLEOTIDE SEQUENCE</scope>
    <source>
        <strain evidence="1">CIRM-BRFM 674</strain>
    </source>
</reference>
<gene>
    <name evidence="1" type="ORF">BDN70DRAFT_852406</name>
</gene>
<dbReference type="InterPro" id="IPR029063">
    <property type="entry name" value="SAM-dependent_MTases_sf"/>
</dbReference>
<accession>A0A9P6CXH1</accession>
<name>A0A9P6CXH1_9AGAR</name>
<evidence type="ECO:0000313" key="2">
    <source>
        <dbReference type="Proteomes" id="UP000807469"/>
    </source>
</evidence>
<keyword evidence="2" id="KW-1185">Reference proteome</keyword>
<dbReference type="Pfam" id="PF10294">
    <property type="entry name" value="Methyltransf_16"/>
    <property type="match status" value="1"/>
</dbReference>
<dbReference type="OrthoDB" id="433955at2759"/>
<dbReference type="SUPFAM" id="SSF53335">
    <property type="entry name" value="S-adenosyl-L-methionine-dependent methyltransferases"/>
    <property type="match status" value="1"/>
</dbReference>
<comment type="caution">
    <text evidence="1">The sequence shown here is derived from an EMBL/GenBank/DDBJ whole genome shotgun (WGS) entry which is preliminary data.</text>
</comment>
<sequence length="381" mass="42047">MLPPTAYLPSIKAIASYPVATLEDALRYLHLIYNPPVRGSRRRRVLSVKSKQREDELAAEELRDDTFERAYAIKWLSALIAQCGGGGDDAEEDDSEGEGTTTRRELLIENAASLLATCAGTASAGIVTRQLVFEVPALDALPITIKLTDVPLDNQDYGSVGAQTWGGACIMAEMIAEDPGAFGLPKQGNRRPSRCLELGAGTGLVSLTIGKIVERLGCPVHIMATDYYPSVLENLERNVRSNFQGKPILSTSRLDWSTFCHVESKEALFQEPFDVIYGADIIYEALHATWIKSCLEILLRKPTSSFDDPIFHLIIPLRATHAFESNTIEEVFQMHKSDEKLRDDVELVVKHKQVIVCDAGSGKHGEEVVYAYYKIGWGFAS</sequence>
<organism evidence="1 2">
    <name type="scientific">Pholiota conissans</name>
    <dbReference type="NCBI Taxonomy" id="109636"/>
    <lineage>
        <taxon>Eukaryota</taxon>
        <taxon>Fungi</taxon>
        <taxon>Dikarya</taxon>
        <taxon>Basidiomycota</taxon>
        <taxon>Agaricomycotina</taxon>
        <taxon>Agaricomycetes</taxon>
        <taxon>Agaricomycetidae</taxon>
        <taxon>Agaricales</taxon>
        <taxon>Agaricineae</taxon>
        <taxon>Strophariaceae</taxon>
        <taxon>Pholiota</taxon>
    </lineage>
</organism>
<dbReference type="GO" id="GO:0008757">
    <property type="term" value="F:S-adenosylmethionine-dependent methyltransferase activity"/>
    <property type="evidence" value="ECO:0007669"/>
    <property type="project" value="UniProtKB-ARBA"/>
</dbReference>
<dbReference type="EMBL" id="MU155159">
    <property type="protein sequence ID" value="KAF9482947.1"/>
    <property type="molecule type" value="Genomic_DNA"/>
</dbReference>
<dbReference type="Proteomes" id="UP000807469">
    <property type="component" value="Unassembled WGS sequence"/>
</dbReference>
<dbReference type="Gene3D" id="3.40.50.150">
    <property type="entry name" value="Vaccinia Virus protein VP39"/>
    <property type="match status" value="1"/>
</dbReference>
<dbReference type="PANTHER" id="PTHR14614">
    <property type="entry name" value="HEPATOCELLULAR CARCINOMA-ASSOCIATED ANTIGEN"/>
    <property type="match status" value="1"/>
</dbReference>